<gene>
    <name evidence="1" type="ORF">NUW54_g13873</name>
</gene>
<name>A0ACC1MHU7_9APHY</name>
<dbReference type="EMBL" id="JANSHE010006732">
    <property type="protein sequence ID" value="KAJ2966214.1"/>
    <property type="molecule type" value="Genomic_DNA"/>
</dbReference>
<accession>A0ACC1MHU7</accession>
<dbReference type="Proteomes" id="UP001144978">
    <property type="component" value="Unassembled WGS sequence"/>
</dbReference>
<evidence type="ECO:0000313" key="1">
    <source>
        <dbReference type="EMBL" id="KAJ2966214.1"/>
    </source>
</evidence>
<proteinExistence type="predicted"/>
<keyword evidence="2" id="KW-1185">Reference proteome</keyword>
<organism evidence="1 2">
    <name type="scientific">Trametes sanguinea</name>
    <dbReference type="NCBI Taxonomy" id="158606"/>
    <lineage>
        <taxon>Eukaryota</taxon>
        <taxon>Fungi</taxon>
        <taxon>Dikarya</taxon>
        <taxon>Basidiomycota</taxon>
        <taxon>Agaricomycotina</taxon>
        <taxon>Agaricomycetes</taxon>
        <taxon>Polyporales</taxon>
        <taxon>Polyporaceae</taxon>
        <taxon>Trametes</taxon>
    </lineage>
</organism>
<evidence type="ECO:0000313" key="2">
    <source>
        <dbReference type="Proteomes" id="UP001144978"/>
    </source>
</evidence>
<sequence length="184" mass="19756">MSAVRLAQRLSTLSCQPPWSFPRSEPLVSPPAPAGEPEVPDPFLREPADSENDGASVPSDAPEGLSSPSPLPVTEEINLAPALPATPSPLRSPKAPSTPALAASDEEDEDEEDVPELYLPGLTLPTMFLPIPNTDPLSTLLTKYIPPEKRPPRDLTGDYARVGGELHPMIVSGGCDWERCERVY</sequence>
<reference evidence="1" key="1">
    <citation type="submission" date="2022-08" db="EMBL/GenBank/DDBJ databases">
        <title>Genome Sequence of Pycnoporus sanguineus.</title>
        <authorList>
            <person name="Buettner E."/>
        </authorList>
    </citation>
    <scope>NUCLEOTIDE SEQUENCE</scope>
    <source>
        <strain evidence="1">CG-C14</strain>
    </source>
</reference>
<protein>
    <submittedName>
        <fullName evidence="1">Uncharacterized protein</fullName>
    </submittedName>
</protein>
<comment type="caution">
    <text evidence="1">The sequence shown here is derived from an EMBL/GenBank/DDBJ whole genome shotgun (WGS) entry which is preliminary data.</text>
</comment>